<feature type="compositionally biased region" description="Basic and acidic residues" evidence="1">
    <location>
        <begin position="400"/>
        <end position="414"/>
    </location>
</feature>
<feature type="compositionally biased region" description="Polar residues" evidence="1">
    <location>
        <begin position="864"/>
        <end position="873"/>
    </location>
</feature>
<dbReference type="EMBL" id="RBVV01000056">
    <property type="protein sequence ID" value="RNJ56504.1"/>
    <property type="molecule type" value="Genomic_DNA"/>
</dbReference>
<comment type="caution">
    <text evidence="2">The sequence shown here is derived from an EMBL/GenBank/DDBJ whole genome shotgun (WGS) entry which is preliminary data.</text>
</comment>
<sequence length="1227" mass="130144">MTSPSQQNTNDETDSHDAVLDRAYLNGSPAIEEIENKHITSVEDHINSADVSVSGGSDTEASRGDSASATKSTDGDKGHLRSSSTVKKPATFKAVSVNKKFLAASKSAPSNPAAKPSDKTNTASGLSAAPSSSSTLSASRPRLVAKSGAAGAVNKFSSSSNGGQAASGPDASAVWNKNRPVPPPEPRKFTDEELVKYGVHIANRLGPDTPQGQNNWADIDDDDDDWAPDTITWTDGTKVTLPAQPEEQAVQAPEPVPVPAVVKDKAQLIEPSKSPAPPETATSLPKSSGLPSGKGMILKPGSVEKPTFVAKPPAPASPAKSPWAKLPPVEKSSPAAAESPFTHPPNHHRLSTRDGLQPSISPPPPAREIAADDFSRSAWREGGAAGNRELYNSQSGRYEPVGDRRGSFRADPHARHPAVMQRPHHDHPEPSAAFQTSRAAQEGSYGRRRGSSNVGNVPYSQRMHDQPPNARRPSFAVSIDGPVSPDSAHPPTGHAAALPHASPALAQAVPAQPAVPQRSVEEDLEIQKKVMRERLELARQRRRDEEAREEAEKQKRIKARLDAMGPAPERKSAKEPSKEEGAHPAHMQQRQGSGDSDPATHPKESATTSNTSTTTTATTPGTAFSTIDKSAADTSPKAVAEQPTAMKASVPPHLRAAENKSAGDNFVPPQLRDKSNNSSNPSWGSAAPSQPERFSTATWGPPPAPQAAGSVWAPNTRGLGNGTFNAAVGSPPVSQPGQLPPSQSKKGPAPIAPPSARRANEPTAPGARPEHANLASNRSKWSSAIADTDRATLEHSRARQAEQDRHLAERGMTYADTQPEVVDNWRPSAKNTSQAPQADVTVSRREPSHADRTPSAPLLPGGSPASQSRTSRFFPTRDIRLESAGPAEPGRSTSPSPPPPDMLGHPAFDGDALHPHVSLPRPQPVVRLPPSAAASNNGPRSGPQFSWANPAPYRDGAPPPPQGPRRPSNEWAHSRPSGGDHSHKSAGQTVWGDKFRDLFSDRKAPSARHPIVSPPKASVVEPASKSAFDELGRPNPATVCLPQHIGQSIAQASQDAARGFASAKKRFRDSQRFLTTKPFSESCFEEQEMGSLPLIRMPREMPDAAWHPAPPPERPAPRRFNIIEITSAPQFWIPQDVGQGGPEYRIFLPGMNALKSVPAPALRSRSNPRRGSGRGPRASAAPRGGGLKTRDSTSSDVPPPTATRGGRGGYRGRGSDWTRRGTPTHAA</sequence>
<feature type="compositionally biased region" description="Basic and acidic residues" evidence="1">
    <location>
        <begin position="34"/>
        <end position="47"/>
    </location>
</feature>
<feature type="compositionally biased region" description="Basic and acidic residues" evidence="1">
    <location>
        <begin position="519"/>
        <end position="554"/>
    </location>
</feature>
<dbReference type="STRING" id="1051616.A0A3M9Y865"/>
<dbReference type="AlphaFoldDB" id="A0A3M9Y865"/>
<proteinExistence type="predicted"/>
<feature type="compositionally biased region" description="Acidic residues" evidence="1">
    <location>
        <begin position="218"/>
        <end position="227"/>
    </location>
</feature>
<name>A0A3M9Y865_9PEZI</name>
<evidence type="ECO:0000313" key="2">
    <source>
        <dbReference type="EMBL" id="RNJ56504.1"/>
    </source>
</evidence>
<feature type="compositionally biased region" description="Basic and acidic residues" evidence="1">
    <location>
        <begin position="369"/>
        <end position="379"/>
    </location>
</feature>
<feature type="compositionally biased region" description="Low complexity" evidence="1">
    <location>
        <begin position="103"/>
        <end position="115"/>
    </location>
</feature>
<keyword evidence="3" id="KW-1185">Reference proteome</keyword>
<protein>
    <submittedName>
        <fullName evidence="2">Uncharacterized protein</fullName>
    </submittedName>
</protein>
<feature type="compositionally biased region" description="Polar residues" evidence="1">
    <location>
        <begin position="49"/>
        <end position="72"/>
    </location>
</feature>
<feature type="compositionally biased region" description="Low complexity" evidence="1">
    <location>
        <begin position="918"/>
        <end position="931"/>
    </location>
</feature>
<feature type="region of interest" description="Disordered" evidence="1">
    <location>
        <begin position="1158"/>
        <end position="1227"/>
    </location>
</feature>
<feature type="compositionally biased region" description="Polar residues" evidence="1">
    <location>
        <begin position="933"/>
        <end position="947"/>
    </location>
</feature>
<feature type="compositionally biased region" description="Low complexity" evidence="1">
    <location>
        <begin position="157"/>
        <end position="168"/>
    </location>
</feature>
<feature type="compositionally biased region" description="Low complexity" evidence="1">
    <location>
        <begin position="494"/>
        <end position="518"/>
    </location>
</feature>
<evidence type="ECO:0000313" key="3">
    <source>
        <dbReference type="Proteomes" id="UP000267145"/>
    </source>
</evidence>
<feature type="compositionally biased region" description="Low complexity" evidence="1">
    <location>
        <begin position="605"/>
        <end position="626"/>
    </location>
</feature>
<feature type="compositionally biased region" description="Basic and acidic residues" evidence="1">
    <location>
        <begin position="842"/>
        <end position="852"/>
    </location>
</feature>
<feature type="compositionally biased region" description="Low complexity" evidence="1">
    <location>
        <begin position="317"/>
        <end position="327"/>
    </location>
</feature>
<feature type="region of interest" description="Disordered" evidence="1">
    <location>
        <begin position="203"/>
        <end position="229"/>
    </location>
</feature>
<feature type="region of interest" description="Disordered" evidence="1">
    <location>
        <begin position="1"/>
        <end position="89"/>
    </location>
</feature>
<gene>
    <name evidence="2" type="ORF">D7B24_007224</name>
</gene>
<feature type="compositionally biased region" description="Basic and acidic residues" evidence="1">
    <location>
        <begin position="568"/>
        <end position="583"/>
    </location>
</feature>
<feature type="region of interest" description="Disordered" evidence="1">
    <location>
        <begin position="263"/>
        <end position="1025"/>
    </location>
</feature>
<accession>A0A3M9Y865</accession>
<dbReference type="RefSeq" id="XP_028494662.1">
    <property type="nucleotide sequence ID" value="XM_028641337.1"/>
</dbReference>
<dbReference type="Proteomes" id="UP000267145">
    <property type="component" value="Unassembled WGS sequence"/>
</dbReference>
<reference evidence="2 3" key="1">
    <citation type="submission" date="2018-10" db="EMBL/GenBank/DDBJ databases">
        <title>Genome sequence of Verticillium nonalfalfae VnAa140.</title>
        <authorList>
            <person name="Stajich J.E."/>
            <person name="Kasson M.T."/>
        </authorList>
    </citation>
    <scope>NUCLEOTIDE SEQUENCE [LARGE SCALE GENOMIC DNA]</scope>
    <source>
        <strain evidence="2 3">VnAa140</strain>
    </source>
</reference>
<feature type="compositionally biased region" description="Polar residues" evidence="1">
    <location>
        <begin position="280"/>
        <end position="290"/>
    </location>
</feature>
<feature type="compositionally biased region" description="Polar residues" evidence="1">
    <location>
        <begin position="1"/>
        <end position="10"/>
    </location>
</feature>
<feature type="compositionally biased region" description="Basic and acidic residues" evidence="1">
    <location>
        <begin position="787"/>
        <end position="809"/>
    </location>
</feature>
<feature type="compositionally biased region" description="Low complexity" evidence="1">
    <location>
        <begin position="122"/>
        <end position="142"/>
    </location>
</feature>
<feature type="region of interest" description="Disordered" evidence="1">
    <location>
        <begin position="103"/>
        <end position="191"/>
    </location>
</feature>
<dbReference type="GeneID" id="39610913"/>
<feature type="compositionally biased region" description="Basic and acidic residues" evidence="1">
    <location>
        <begin position="993"/>
        <end position="1004"/>
    </location>
</feature>
<feature type="compositionally biased region" description="Polar residues" evidence="1">
    <location>
        <begin position="735"/>
        <end position="745"/>
    </location>
</feature>
<evidence type="ECO:0000256" key="1">
    <source>
        <dbReference type="SAM" id="MobiDB-lite"/>
    </source>
</evidence>
<organism evidence="2 3">
    <name type="scientific">Verticillium nonalfalfae</name>
    <dbReference type="NCBI Taxonomy" id="1051616"/>
    <lineage>
        <taxon>Eukaryota</taxon>
        <taxon>Fungi</taxon>
        <taxon>Dikarya</taxon>
        <taxon>Ascomycota</taxon>
        <taxon>Pezizomycotina</taxon>
        <taxon>Sordariomycetes</taxon>
        <taxon>Hypocreomycetidae</taxon>
        <taxon>Glomerellales</taxon>
        <taxon>Plectosphaerellaceae</taxon>
        <taxon>Verticillium</taxon>
    </lineage>
</organism>